<proteinExistence type="predicted"/>
<protein>
    <submittedName>
        <fullName evidence="1">Uncharacterized protein</fullName>
    </submittedName>
</protein>
<comment type="caution">
    <text evidence="1">The sequence shown here is derived from an EMBL/GenBank/DDBJ whole genome shotgun (WGS) entry which is preliminary data.</text>
</comment>
<gene>
    <name evidence="1" type="ORF">L6452_42236</name>
</gene>
<name>A0ACB8XIW2_ARCLA</name>
<organism evidence="1 2">
    <name type="scientific">Arctium lappa</name>
    <name type="common">Greater burdock</name>
    <name type="synonym">Lappa major</name>
    <dbReference type="NCBI Taxonomy" id="4217"/>
    <lineage>
        <taxon>Eukaryota</taxon>
        <taxon>Viridiplantae</taxon>
        <taxon>Streptophyta</taxon>
        <taxon>Embryophyta</taxon>
        <taxon>Tracheophyta</taxon>
        <taxon>Spermatophyta</taxon>
        <taxon>Magnoliopsida</taxon>
        <taxon>eudicotyledons</taxon>
        <taxon>Gunneridae</taxon>
        <taxon>Pentapetalae</taxon>
        <taxon>asterids</taxon>
        <taxon>campanulids</taxon>
        <taxon>Asterales</taxon>
        <taxon>Asteraceae</taxon>
        <taxon>Carduoideae</taxon>
        <taxon>Cardueae</taxon>
        <taxon>Arctiinae</taxon>
        <taxon>Arctium</taxon>
    </lineage>
</organism>
<sequence length="269" mass="30568">MKKEERKKEGWVKKAFKIHHKTHPTHSRQSMHSHFYHRSATTGNHHLPPQLLLSGCTTSNHNPSSFLLLHHDHYPCDESVTADSSPPSRSLSSSSASINHKESEKRRRERINSHLNRLRTLLPCNSKTDKASLLAKVIQRLKELKQTTSEIQQLESFPSETDEITVISLNNNEGGDGRIVIKASMCCEDRSDLLTDMIQTLKSLQLSTLRMEMVAVGGRIRNIILVECDCERDDSGELVYCLKEALSCLVKSNLDSNQSSKRRRMIVCR</sequence>
<evidence type="ECO:0000313" key="2">
    <source>
        <dbReference type="Proteomes" id="UP001055879"/>
    </source>
</evidence>
<dbReference type="Proteomes" id="UP001055879">
    <property type="component" value="Linkage Group LG17"/>
</dbReference>
<keyword evidence="2" id="KW-1185">Reference proteome</keyword>
<dbReference type="EMBL" id="CM042063">
    <property type="protein sequence ID" value="KAI3667187.1"/>
    <property type="molecule type" value="Genomic_DNA"/>
</dbReference>
<evidence type="ECO:0000313" key="1">
    <source>
        <dbReference type="EMBL" id="KAI3667187.1"/>
    </source>
</evidence>
<accession>A0ACB8XIW2</accession>
<reference evidence="1 2" key="2">
    <citation type="journal article" date="2022" name="Mol. Ecol. Resour.">
        <title>The genomes of chicory, endive, great burdock and yacon provide insights into Asteraceae paleo-polyploidization history and plant inulin production.</title>
        <authorList>
            <person name="Fan W."/>
            <person name="Wang S."/>
            <person name="Wang H."/>
            <person name="Wang A."/>
            <person name="Jiang F."/>
            <person name="Liu H."/>
            <person name="Zhao H."/>
            <person name="Xu D."/>
            <person name="Zhang Y."/>
        </authorList>
    </citation>
    <scope>NUCLEOTIDE SEQUENCE [LARGE SCALE GENOMIC DNA]</scope>
    <source>
        <strain evidence="2">cv. Niubang</strain>
    </source>
</reference>
<reference evidence="2" key="1">
    <citation type="journal article" date="2022" name="Mol. Ecol. Resour.">
        <title>The genomes of chicory, endive, great burdock and yacon provide insights into Asteraceae palaeo-polyploidization history and plant inulin production.</title>
        <authorList>
            <person name="Fan W."/>
            <person name="Wang S."/>
            <person name="Wang H."/>
            <person name="Wang A."/>
            <person name="Jiang F."/>
            <person name="Liu H."/>
            <person name="Zhao H."/>
            <person name="Xu D."/>
            <person name="Zhang Y."/>
        </authorList>
    </citation>
    <scope>NUCLEOTIDE SEQUENCE [LARGE SCALE GENOMIC DNA]</scope>
    <source>
        <strain evidence="2">cv. Niubang</strain>
    </source>
</reference>